<accession>A0A1T5DCD4</accession>
<dbReference type="EMBL" id="FUYL01000009">
    <property type="protein sequence ID" value="SKB69345.1"/>
    <property type="molecule type" value="Genomic_DNA"/>
</dbReference>
<dbReference type="AlphaFoldDB" id="A0A1T5DCD4"/>
<dbReference type="PROSITE" id="PS51819">
    <property type="entry name" value="VOC"/>
    <property type="match status" value="1"/>
</dbReference>
<keyword evidence="3" id="KW-0560">Oxidoreductase</keyword>
<evidence type="ECO:0000256" key="1">
    <source>
        <dbReference type="ARBA" id="ARBA00022723"/>
    </source>
</evidence>
<dbReference type="InterPro" id="IPR037523">
    <property type="entry name" value="VOC_core"/>
</dbReference>
<protein>
    <submittedName>
        <fullName evidence="3">Catechol 2,3-dioxygenase</fullName>
    </submittedName>
</protein>
<dbReference type="GO" id="GO:0051213">
    <property type="term" value="F:dioxygenase activity"/>
    <property type="evidence" value="ECO:0007669"/>
    <property type="project" value="UniProtKB-KW"/>
</dbReference>
<evidence type="ECO:0000313" key="4">
    <source>
        <dbReference type="Proteomes" id="UP000190339"/>
    </source>
</evidence>
<dbReference type="Proteomes" id="UP000190339">
    <property type="component" value="Unassembled WGS sequence"/>
</dbReference>
<keyword evidence="4" id="KW-1185">Reference proteome</keyword>
<reference evidence="4" key="1">
    <citation type="submission" date="2017-02" db="EMBL/GenBank/DDBJ databases">
        <authorList>
            <person name="Varghese N."/>
            <person name="Submissions S."/>
        </authorList>
    </citation>
    <scope>NUCLEOTIDE SEQUENCE [LARGE SCALE GENOMIC DNA]</scope>
    <source>
        <strain evidence="4">DSM 23546</strain>
    </source>
</reference>
<dbReference type="PANTHER" id="PTHR43279">
    <property type="entry name" value="CATECHOL-2,3-DIOXYGENASE"/>
    <property type="match status" value="1"/>
</dbReference>
<keyword evidence="1" id="KW-0479">Metal-binding</keyword>
<dbReference type="PANTHER" id="PTHR43279:SF1">
    <property type="entry name" value="CATECHOL-2,3-DIOXYGENASE"/>
    <property type="match status" value="1"/>
</dbReference>
<keyword evidence="3" id="KW-0223">Dioxygenase</keyword>
<dbReference type="InterPro" id="IPR004360">
    <property type="entry name" value="Glyas_Fos-R_dOase_dom"/>
</dbReference>
<dbReference type="GO" id="GO:0004462">
    <property type="term" value="F:lactoylglutathione lyase activity"/>
    <property type="evidence" value="ECO:0007669"/>
    <property type="project" value="InterPro"/>
</dbReference>
<dbReference type="STRING" id="561365.SAMN05660866_02818"/>
<evidence type="ECO:0000313" key="3">
    <source>
        <dbReference type="EMBL" id="SKB69345.1"/>
    </source>
</evidence>
<evidence type="ECO:0000259" key="2">
    <source>
        <dbReference type="PROSITE" id="PS51819"/>
    </source>
</evidence>
<gene>
    <name evidence="3" type="ORF">SAMN05660866_02818</name>
</gene>
<name>A0A1T5DCD4_9FLAO</name>
<dbReference type="InterPro" id="IPR029068">
    <property type="entry name" value="Glyas_Bleomycin-R_OHBP_Dase"/>
</dbReference>
<proteinExistence type="predicted"/>
<dbReference type="GO" id="GO:0046872">
    <property type="term" value="F:metal ion binding"/>
    <property type="evidence" value="ECO:0007669"/>
    <property type="project" value="UniProtKB-KW"/>
</dbReference>
<dbReference type="RefSeq" id="WP_079513252.1">
    <property type="nucleotide sequence ID" value="NZ_CAXBOB010000038.1"/>
</dbReference>
<sequence length="161" mass="18219">MKYKIPDQTRIGHVHLKVSDLNQSIHFYCEILGFEITTKYGEQAAFISAGGYHHHIGLNTWQSKNAPHASKHGVGLYHTAILYPTRKDLGQILKRLNDFKYQLTGAADHGVSEALYLDDPDGNGVELYWDRPKGEWPLNNEGEIDMFTKPLNLSNLIELAD</sequence>
<dbReference type="InterPro" id="IPR018146">
    <property type="entry name" value="Glyoxalase_1_CS"/>
</dbReference>
<dbReference type="OrthoDB" id="9792626at2"/>
<dbReference type="PROSITE" id="PS00934">
    <property type="entry name" value="GLYOXALASE_I_1"/>
    <property type="match status" value="1"/>
</dbReference>
<feature type="domain" description="VOC" evidence="2">
    <location>
        <begin position="10"/>
        <end position="130"/>
    </location>
</feature>
<dbReference type="Gene3D" id="3.10.180.10">
    <property type="entry name" value="2,3-Dihydroxybiphenyl 1,2-Dioxygenase, domain 1"/>
    <property type="match status" value="1"/>
</dbReference>
<dbReference type="Pfam" id="PF00903">
    <property type="entry name" value="Glyoxalase"/>
    <property type="match status" value="1"/>
</dbReference>
<dbReference type="SUPFAM" id="SSF54593">
    <property type="entry name" value="Glyoxalase/Bleomycin resistance protein/Dihydroxybiphenyl dioxygenase"/>
    <property type="match status" value="1"/>
</dbReference>
<organism evidence="3 4">
    <name type="scientific">Maribacter arcticus</name>
    <dbReference type="NCBI Taxonomy" id="561365"/>
    <lineage>
        <taxon>Bacteria</taxon>
        <taxon>Pseudomonadati</taxon>
        <taxon>Bacteroidota</taxon>
        <taxon>Flavobacteriia</taxon>
        <taxon>Flavobacteriales</taxon>
        <taxon>Flavobacteriaceae</taxon>
        <taxon>Maribacter</taxon>
    </lineage>
</organism>